<dbReference type="OrthoDB" id="2035301at2"/>
<organism evidence="2 3">
    <name type="scientific">Edaphobacillus lindanitolerans</name>
    <dbReference type="NCBI Taxonomy" id="550447"/>
    <lineage>
        <taxon>Bacteria</taxon>
        <taxon>Bacillati</taxon>
        <taxon>Bacillota</taxon>
        <taxon>Bacilli</taxon>
        <taxon>Bacillales</taxon>
        <taxon>Bacillaceae</taxon>
        <taxon>Edaphobacillus</taxon>
    </lineage>
</organism>
<dbReference type="InterPro" id="IPR038763">
    <property type="entry name" value="DHH_sf"/>
</dbReference>
<dbReference type="EMBL" id="FTPL01000003">
    <property type="protein sequence ID" value="SIT87348.1"/>
    <property type="molecule type" value="Genomic_DNA"/>
</dbReference>
<dbReference type="RefSeq" id="WP_076758719.1">
    <property type="nucleotide sequence ID" value="NZ_FTPL01000003.1"/>
</dbReference>
<reference evidence="3" key="1">
    <citation type="submission" date="2017-01" db="EMBL/GenBank/DDBJ databases">
        <authorList>
            <person name="Varghese N."/>
            <person name="Submissions S."/>
        </authorList>
    </citation>
    <scope>NUCLEOTIDE SEQUENCE [LARGE SCALE GENOMIC DNA]</scope>
    <source>
        <strain evidence="3">MNA4</strain>
    </source>
</reference>
<accession>A0A1U7PR50</accession>
<evidence type="ECO:0000259" key="1">
    <source>
        <dbReference type="Pfam" id="PF26386"/>
    </source>
</evidence>
<dbReference type="STRING" id="550447.SAMN05428946_2073"/>
<feature type="domain" description="Oligoribonuclease NrnB C-terminal" evidence="1">
    <location>
        <begin position="323"/>
        <end position="394"/>
    </location>
</feature>
<proteinExistence type="predicted"/>
<dbReference type="InterPro" id="IPR052968">
    <property type="entry name" value="Nucleotide_metab_enz"/>
</dbReference>
<dbReference type="Proteomes" id="UP000187550">
    <property type="component" value="Unassembled WGS sequence"/>
</dbReference>
<keyword evidence="3" id="KW-1185">Reference proteome</keyword>
<name>A0A1U7PR50_9BACI</name>
<dbReference type="Gene3D" id="3.10.310.30">
    <property type="match status" value="1"/>
</dbReference>
<evidence type="ECO:0000313" key="3">
    <source>
        <dbReference type="Proteomes" id="UP000187550"/>
    </source>
</evidence>
<evidence type="ECO:0000313" key="2">
    <source>
        <dbReference type="EMBL" id="SIT87348.1"/>
    </source>
</evidence>
<dbReference type="Pfam" id="PF26386">
    <property type="entry name" value="NrnB_C"/>
    <property type="match status" value="1"/>
</dbReference>
<dbReference type="PANTHER" id="PTHR42146">
    <property type="entry name" value="3',5'-CYCLIC-NUCLEOTIDE PHOSPHODIESTERASE"/>
    <property type="match status" value="1"/>
</dbReference>
<sequence>MYKLLSHNDLDGIGCGIVAKMAFGDDVNVRYNSVQILDREVEKFLDSGDKATELIITDLSVNEENELRLEEFRKAGGKVVLIDHHKTALHLNEYEWGRVQVEEEEGRLACATSLLYRYLIDEGFLEPTRASEEFVELVRQYDTWEWERNGNDKARQLNALFFLVSFDEFETMMLERLQETGPFKFSTFEKKLLGMEDDKMVRYIRKKRREMVQLEADGLYAGVVHAESYHSELGNELGKDNPHLDYIVILNMGGRKVSFRTVHDDVDVSEVAGTFGGGGHAKASGASMSKEAFDLYVVESYHKEPLREDARHTRYNVKGSEFGTIYRAPEGDLYYLYPAGEGRWGVERNGNRLEETYGSFADAEKALKRERGVWLLNDDQFVKFLMKRLEKAEKEG</sequence>
<dbReference type="SUPFAM" id="SSF64182">
    <property type="entry name" value="DHH phosphoesterases"/>
    <property type="match status" value="1"/>
</dbReference>
<gene>
    <name evidence="2" type="ORF">SAMN05428946_2073</name>
</gene>
<protein>
    <submittedName>
        <fullName evidence="2">Oligoribonuclease NrnB or cAMP/cGMP phosphodiesterase, DHH superfamily</fullName>
    </submittedName>
</protein>
<dbReference type="InterPro" id="IPR058608">
    <property type="entry name" value="NrnB_C"/>
</dbReference>
<dbReference type="PANTHER" id="PTHR42146:SF1">
    <property type="entry name" value="OLIGORIBONUCLEASE NRNB"/>
    <property type="match status" value="1"/>
</dbReference>
<dbReference type="AlphaFoldDB" id="A0A1U7PR50"/>